<dbReference type="Pfam" id="PF00313">
    <property type="entry name" value="CSD"/>
    <property type="match status" value="1"/>
</dbReference>
<keyword evidence="5" id="KW-1185">Reference proteome</keyword>
<protein>
    <submittedName>
        <fullName evidence="4">Cold shock domain-containing protein</fullName>
    </submittedName>
</protein>
<reference evidence="5" key="1">
    <citation type="journal article" date="2019" name="Int. J. Syst. Evol. Microbiol.">
        <title>The Global Catalogue of Microorganisms (GCM) 10K type strain sequencing project: providing services to taxonomists for standard genome sequencing and annotation.</title>
        <authorList>
            <consortium name="The Broad Institute Genomics Platform"/>
            <consortium name="The Broad Institute Genome Sequencing Center for Infectious Disease"/>
            <person name="Wu L."/>
            <person name="Ma J."/>
        </authorList>
    </citation>
    <scope>NUCLEOTIDE SEQUENCE [LARGE SCALE GENOMIC DNA]</scope>
    <source>
        <strain evidence="5">SYNS20</strain>
    </source>
</reference>
<dbReference type="InterPro" id="IPR002059">
    <property type="entry name" value="CSP_DNA-bd"/>
</dbReference>
<dbReference type="InterPro" id="IPR012156">
    <property type="entry name" value="Cold_shock_CspA"/>
</dbReference>
<comment type="subcellular location">
    <subcellularLocation>
        <location evidence="1">Cytoplasm</location>
    </subcellularLocation>
</comment>
<organism evidence="4 5">
    <name type="scientific">Streptomyces monticola</name>
    <dbReference type="NCBI Taxonomy" id="2666263"/>
    <lineage>
        <taxon>Bacteria</taxon>
        <taxon>Bacillati</taxon>
        <taxon>Actinomycetota</taxon>
        <taxon>Actinomycetes</taxon>
        <taxon>Kitasatosporales</taxon>
        <taxon>Streptomycetaceae</taxon>
        <taxon>Streptomyces</taxon>
    </lineage>
</organism>
<dbReference type="Gene3D" id="2.40.50.140">
    <property type="entry name" value="Nucleic acid-binding proteins"/>
    <property type="match status" value="1"/>
</dbReference>
<name>A0ABW2JR10_9ACTN</name>
<dbReference type="RefSeq" id="WP_381835761.1">
    <property type="nucleotide sequence ID" value="NZ_JBHTCF010000014.1"/>
</dbReference>
<comment type="caution">
    <text evidence="4">The sequence shown here is derived from an EMBL/GenBank/DDBJ whole genome shotgun (WGS) entry which is preliminary data.</text>
</comment>
<dbReference type="InterPro" id="IPR012340">
    <property type="entry name" value="NA-bd_OB-fold"/>
</dbReference>
<feature type="domain" description="CSD" evidence="3">
    <location>
        <begin position="8"/>
        <end position="71"/>
    </location>
</feature>
<dbReference type="EMBL" id="JBHTCF010000014">
    <property type="protein sequence ID" value="MFC7308084.1"/>
    <property type="molecule type" value="Genomic_DNA"/>
</dbReference>
<evidence type="ECO:0000313" key="5">
    <source>
        <dbReference type="Proteomes" id="UP001596523"/>
    </source>
</evidence>
<accession>A0ABW2JR10</accession>
<evidence type="ECO:0000259" key="3">
    <source>
        <dbReference type="PROSITE" id="PS51857"/>
    </source>
</evidence>
<dbReference type="InterPro" id="IPR011129">
    <property type="entry name" value="CSD"/>
</dbReference>
<sequence>MTSLMEERINGYVQWFNRKQGYGFVVPYGQLDAVFVRREDLEECSTLSEGQQVSFVLALGLGRFEARKVRP</sequence>
<dbReference type="SMART" id="SM00357">
    <property type="entry name" value="CSP"/>
    <property type="match status" value="1"/>
</dbReference>
<keyword evidence="2" id="KW-0963">Cytoplasm</keyword>
<evidence type="ECO:0000313" key="4">
    <source>
        <dbReference type="EMBL" id="MFC7308084.1"/>
    </source>
</evidence>
<dbReference type="Proteomes" id="UP001596523">
    <property type="component" value="Unassembled WGS sequence"/>
</dbReference>
<proteinExistence type="predicted"/>
<dbReference type="SUPFAM" id="SSF50249">
    <property type="entry name" value="Nucleic acid-binding proteins"/>
    <property type="match status" value="1"/>
</dbReference>
<dbReference type="CDD" id="cd04458">
    <property type="entry name" value="CSP_CDS"/>
    <property type="match status" value="1"/>
</dbReference>
<dbReference type="PROSITE" id="PS51857">
    <property type="entry name" value="CSD_2"/>
    <property type="match status" value="1"/>
</dbReference>
<gene>
    <name evidence="4" type="ORF">ACFQVC_28130</name>
</gene>
<dbReference type="PRINTS" id="PR00050">
    <property type="entry name" value="COLDSHOCK"/>
</dbReference>
<evidence type="ECO:0000256" key="2">
    <source>
        <dbReference type="ARBA" id="ARBA00022490"/>
    </source>
</evidence>
<dbReference type="PIRSF" id="PIRSF002599">
    <property type="entry name" value="Cold_shock_A"/>
    <property type="match status" value="1"/>
</dbReference>
<evidence type="ECO:0000256" key="1">
    <source>
        <dbReference type="ARBA" id="ARBA00004496"/>
    </source>
</evidence>